<name>A0ABU0E2S2_9FIRM</name>
<keyword evidence="1" id="KW-1133">Transmembrane helix</keyword>
<comment type="caution">
    <text evidence="2">The sequence shown here is derived from an EMBL/GenBank/DDBJ whole genome shotgun (WGS) entry which is preliminary data.</text>
</comment>
<keyword evidence="1" id="KW-0472">Membrane</keyword>
<protein>
    <submittedName>
        <fullName evidence="2">PTS system glucitol/sorbitol-specific IIC component</fullName>
    </submittedName>
</protein>
<dbReference type="Proteomes" id="UP001230220">
    <property type="component" value="Unassembled WGS sequence"/>
</dbReference>
<feature type="transmembrane region" description="Helical" evidence="1">
    <location>
        <begin position="121"/>
        <end position="138"/>
    </location>
</feature>
<dbReference type="PROSITE" id="PS51107">
    <property type="entry name" value="PTS_EIIC_TYPE_5"/>
    <property type="match status" value="1"/>
</dbReference>
<feature type="transmembrane region" description="Helical" evidence="1">
    <location>
        <begin position="22"/>
        <end position="44"/>
    </location>
</feature>
<dbReference type="PANTHER" id="PTHR40399:SF1">
    <property type="entry name" value="PTS SYSTEM GLUCITOL_SORBITOL-SPECIFIC EIIC COMPONENT"/>
    <property type="match status" value="1"/>
</dbReference>
<dbReference type="EMBL" id="JAUSUR010000003">
    <property type="protein sequence ID" value="MDQ0361110.1"/>
    <property type="molecule type" value="Genomic_DNA"/>
</dbReference>
<dbReference type="RefSeq" id="WP_307407565.1">
    <property type="nucleotide sequence ID" value="NZ_JAUSUR010000003.1"/>
</dbReference>
<keyword evidence="1" id="KW-0812">Transmembrane</keyword>
<feature type="transmembrane region" description="Helical" evidence="1">
    <location>
        <begin position="64"/>
        <end position="87"/>
    </location>
</feature>
<dbReference type="NCBIfam" id="TIGR00821">
    <property type="entry name" value="EII-GUT"/>
    <property type="match status" value="1"/>
</dbReference>
<evidence type="ECO:0000313" key="3">
    <source>
        <dbReference type="Proteomes" id="UP001230220"/>
    </source>
</evidence>
<feature type="transmembrane region" description="Helical" evidence="1">
    <location>
        <begin position="145"/>
        <end position="167"/>
    </location>
</feature>
<dbReference type="PANTHER" id="PTHR40399">
    <property type="entry name" value="PTS SYSTEM GLUCITOL/SORBITOL-SPECIFIC EIIC COMPONENT"/>
    <property type="match status" value="1"/>
</dbReference>
<dbReference type="PIRSF" id="PIRSF038321">
    <property type="entry name" value="PTS_glc_srb_IIC"/>
    <property type="match status" value="1"/>
</dbReference>
<sequence length="183" mass="20272">MDIISEIAQDFMGLFQAGGDTFVSWVTGIIPMVICLMTAINSIIKLIGEERVERVTRKATGNIITRYTIVPVLAVLFLGNPMCYTFGRFVEEKYKPAYYDSCVSFLHPVTGLFPHANAGELFVYMGIATGITTLGLSLGDLAIRYFIVGLIVILIRGVCTEKIYLYMVSKYKGTQSEEVAENV</sequence>
<gene>
    <name evidence="2" type="ORF">J2S15_001857</name>
</gene>
<reference evidence="2 3" key="1">
    <citation type="submission" date="2023-07" db="EMBL/GenBank/DDBJ databases">
        <title>Genomic Encyclopedia of Type Strains, Phase IV (KMG-IV): sequencing the most valuable type-strain genomes for metagenomic binning, comparative biology and taxonomic classification.</title>
        <authorList>
            <person name="Goeker M."/>
        </authorList>
    </citation>
    <scope>NUCLEOTIDE SEQUENCE [LARGE SCALE GENOMIC DNA]</scope>
    <source>
        <strain evidence="2 3">DSM 16784</strain>
    </source>
</reference>
<organism evidence="2 3">
    <name type="scientific">Breznakia pachnodae</name>
    <dbReference type="NCBI Taxonomy" id="265178"/>
    <lineage>
        <taxon>Bacteria</taxon>
        <taxon>Bacillati</taxon>
        <taxon>Bacillota</taxon>
        <taxon>Erysipelotrichia</taxon>
        <taxon>Erysipelotrichales</taxon>
        <taxon>Erysipelotrichaceae</taxon>
        <taxon>Breznakia</taxon>
    </lineage>
</organism>
<dbReference type="Pfam" id="PF03608">
    <property type="entry name" value="EII-GUT"/>
    <property type="match status" value="1"/>
</dbReference>
<accession>A0ABU0E2S2</accession>
<keyword evidence="3" id="KW-1185">Reference proteome</keyword>
<proteinExistence type="predicted"/>
<dbReference type="InterPro" id="IPR004699">
    <property type="entry name" value="PTS_IID_sorb"/>
</dbReference>
<evidence type="ECO:0000313" key="2">
    <source>
        <dbReference type="EMBL" id="MDQ0361110.1"/>
    </source>
</evidence>
<evidence type="ECO:0000256" key="1">
    <source>
        <dbReference type="SAM" id="Phobius"/>
    </source>
</evidence>